<sequence length="297" mass="34385">MSDKQKGLIEVFSEVLLFVSHRFCVRHLHSNFKREGFSGISLKNALRKVARASTKKWFNTCMVEIFYLDPEAANWFQDKSPSEWSRFNFSENAKSDILLNNICESFNEMILESRDKPIITLLEKIRYLLMARMQANRDKASRWDIGDIYPMIRDISHENQVSAAEFIPRKSNEWKYEIIGASIHDMLGVDLLNKICSGRKWDLTEILCKHVAAIWAKKDEINSYVHDCYKVEKAAWSTWSRREDRGRCGLRVMEELVCLVMYGREGGDGVGLRTSYSTTLDAAEAAWFWNKGDEAVA</sequence>
<evidence type="ECO:0000313" key="1">
    <source>
        <dbReference type="Proteomes" id="UP000189701"/>
    </source>
</evidence>
<dbReference type="PANTHER" id="PTHR31973">
    <property type="entry name" value="POLYPROTEIN, PUTATIVE-RELATED"/>
    <property type="match status" value="1"/>
</dbReference>
<reference evidence="2" key="2">
    <citation type="submission" date="2025-08" db="UniProtKB">
        <authorList>
            <consortium name="RefSeq"/>
        </authorList>
    </citation>
    <scope>IDENTIFICATION</scope>
    <source>
        <tissue evidence="2">Leaf</tissue>
    </source>
</reference>
<reference evidence="1" key="1">
    <citation type="journal article" date="2013" name="Genome Biol.">
        <title>Reference genomes and transcriptomes of Nicotiana sylvestris and Nicotiana tomentosiformis.</title>
        <authorList>
            <person name="Sierro N."/>
            <person name="Battey J.N."/>
            <person name="Ouadi S."/>
            <person name="Bovet L."/>
            <person name="Goepfert S."/>
            <person name="Bakaher N."/>
            <person name="Peitsch M.C."/>
            <person name="Ivanov N.V."/>
        </authorList>
    </citation>
    <scope>NUCLEOTIDE SEQUENCE [LARGE SCALE GENOMIC DNA]</scope>
</reference>
<name>A0A1U7V7K2_NICSY</name>
<proteinExistence type="predicted"/>
<dbReference type="AlphaFoldDB" id="A0A1U7V7K2"/>
<evidence type="ECO:0000313" key="2">
    <source>
        <dbReference type="RefSeq" id="XP_009760951.1"/>
    </source>
</evidence>
<dbReference type="PANTHER" id="PTHR31973:SF191">
    <property type="entry name" value="OS05G0489400 PROTEIN"/>
    <property type="match status" value="1"/>
</dbReference>
<accession>A0A1U7V7K2</accession>
<dbReference type="OrthoDB" id="1918246at2759"/>
<dbReference type="STRING" id="4096.A0A1U7V7K2"/>
<dbReference type="Proteomes" id="UP000189701">
    <property type="component" value="Unplaced"/>
</dbReference>
<keyword evidence="1" id="KW-1185">Reference proteome</keyword>
<organism evidence="1 2">
    <name type="scientific">Nicotiana sylvestris</name>
    <name type="common">Wood tobacco</name>
    <name type="synonym">South American tobacco</name>
    <dbReference type="NCBI Taxonomy" id="4096"/>
    <lineage>
        <taxon>Eukaryota</taxon>
        <taxon>Viridiplantae</taxon>
        <taxon>Streptophyta</taxon>
        <taxon>Embryophyta</taxon>
        <taxon>Tracheophyta</taxon>
        <taxon>Spermatophyta</taxon>
        <taxon>Magnoliopsida</taxon>
        <taxon>eudicotyledons</taxon>
        <taxon>Gunneridae</taxon>
        <taxon>Pentapetalae</taxon>
        <taxon>asterids</taxon>
        <taxon>lamiids</taxon>
        <taxon>Solanales</taxon>
        <taxon>Solanaceae</taxon>
        <taxon>Nicotianoideae</taxon>
        <taxon>Nicotianeae</taxon>
        <taxon>Nicotiana</taxon>
    </lineage>
</organism>
<dbReference type="RefSeq" id="XP_009760951.1">
    <property type="nucleotide sequence ID" value="XM_009762649.1"/>
</dbReference>
<dbReference type="KEGG" id="nsy:104213202"/>
<gene>
    <name evidence="2" type="primary">LOC104213202</name>
</gene>
<protein>
    <submittedName>
        <fullName evidence="2">Uncharacterized protein LOC104213202</fullName>
    </submittedName>
</protein>
<dbReference type="GeneID" id="104213202"/>